<comment type="caution">
    <text evidence="2">The sequence shown here is derived from an EMBL/GenBank/DDBJ whole genome shotgun (WGS) entry which is preliminary data.</text>
</comment>
<gene>
    <name evidence="2" type="ORF">PSON_ATCC_30995.1.T0910175</name>
</gene>
<feature type="transmembrane region" description="Helical" evidence="1">
    <location>
        <begin position="2662"/>
        <end position="2681"/>
    </location>
</feature>
<evidence type="ECO:0000256" key="1">
    <source>
        <dbReference type="SAM" id="Phobius"/>
    </source>
</evidence>
<dbReference type="EMBL" id="CAJJDN010000091">
    <property type="protein sequence ID" value="CAD8108643.1"/>
    <property type="molecule type" value="Genomic_DNA"/>
</dbReference>
<evidence type="ECO:0000313" key="2">
    <source>
        <dbReference type="EMBL" id="CAD8108643.1"/>
    </source>
</evidence>
<keyword evidence="1" id="KW-0472">Membrane</keyword>
<feature type="transmembrane region" description="Helical" evidence="1">
    <location>
        <begin position="2354"/>
        <end position="2375"/>
    </location>
</feature>
<keyword evidence="1" id="KW-0812">Transmembrane</keyword>
<reference evidence="2" key="1">
    <citation type="submission" date="2021-01" db="EMBL/GenBank/DDBJ databases">
        <authorList>
            <consortium name="Genoscope - CEA"/>
            <person name="William W."/>
        </authorList>
    </citation>
    <scope>NUCLEOTIDE SEQUENCE</scope>
</reference>
<feature type="transmembrane region" description="Helical" evidence="1">
    <location>
        <begin position="2720"/>
        <end position="2737"/>
    </location>
</feature>
<protein>
    <submittedName>
        <fullName evidence="2">Uncharacterized protein</fullName>
    </submittedName>
</protein>
<dbReference type="PANTHER" id="PTHR11319:SF35">
    <property type="entry name" value="OUTER MEMBRANE PROTEIN PMPC-RELATED"/>
    <property type="match status" value="1"/>
</dbReference>
<feature type="transmembrane region" description="Helical" evidence="1">
    <location>
        <begin position="2416"/>
        <end position="2437"/>
    </location>
</feature>
<dbReference type="InterPro" id="IPR006212">
    <property type="entry name" value="Furin_repeat"/>
</dbReference>
<dbReference type="InterPro" id="IPR006626">
    <property type="entry name" value="PbH1"/>
</dbReference>
<feature type="transmembrane region" description="Helical" evidence="1">
    <location>
        <begin position="2501"/>
        <end position="2518"/>
    </location>
</feature>
<evidence type="ECO:0000313" key="3">
    <source>
        <dbReference type="Proteomes" id="UP000692954"/>
    </source>
</evidence>
<name>A0A8S1Q1G8_9CILI</name>
<feature type="transmembrane region" description="Helical" evidence="1">
    <location>
        <begin position="2552"/>
        <end position="2578"/>
    </location>
</feature>
<dbReference type="OrthoDB" id="77931at2759"/>
<sequence>MDPFFQLKEFIFTVNDLKNNDMGILYGIWSKYNPLGITQQIRLVGLMDSNCFHYFNIRGESGSPYLILYDCLSPEKTIYRFLAYNTADGQQHEQSLKIDPFEYENVWYLFLFQYWYMDNKLEYMIGKNEQAFWHYKILDAHIFQIENLILNVGGGLIVQHSNFKSIEIGSKISYFPGRMYGIQSFMELIELNNFQQNYYLQNYQFFLPSLNCDSNYDNLIQDFNLNFFDIKIYGSQNINSDTFTFVGWFRIKEIHQVDDEFTFQFFKITPNIEIEKFLNPNLAPFQLFYRVSYQNYFIIFTTYSYNFPSVALDFDSSDNNFLLTREFQIHHSIFIWHKLFVSFRSNQILIEIKFYESFQIYEYSYTYNVNQFKNIQFKLLFGNLLKQKNYFNIETRKKIFLNCDDFIEQQNCDYSCEDCDGPTRTNCLSCSILSQRIYLKEQKACICPFNYLDDQINSKCKSNFDQKIQINSLQKENECEFGYFEFEDFCYACPQIISNKLISCLDCIQNVKGWYQNLTCSTTAYIDPNGKTAQTTSYSKQYYSYDGSEFFLCRYCNEQSSFDGSNIYDDFQISQKSFKSFNQFNRDLTDNFDIEKYYECSIELCITCSISITKINCIKCKSNLEIIDGKCILQSSLIKYFKYKDCQTPFYINSKGDCKLCPIQNCKYCFEYIQDDLSKCTLYSDFQKFYIDELVSVGCALCEYDYIFDFTMGKCIYGEPQIRNCLRSYINFQNQEICTLSSTDFNVAPEIINCNKFISNCLQCIFTPQQSIRCIVCQSGYTSSIILGNCYPNQITNSKIVIEGDTLIYDSWVQRVQSFMIKFLPNQYYYQRSYNYIRPIESEVECNDGYRWDPYLNCVKDCAPDCLKCSYSIFQFEFYCELCQLNSYYQPIRSEQLGECFECPELCEVCQQRSIDEIKDLNPMFIIKENNRKYTLKCIKTISNPNVIIDPYYQIAKYCFQYNCKSEFTYESSEKYKKNIKNFDQNFDINYFNQIGIQFFTLLLNEDKVDFDKSFQNYYLTTQLKQDIFSLQIIKLVVNLSQNSITSTEISNFDQIEIYNGIFQIYRNKWFSFYNQKKKINLLFNTILFKESYIQDFTSIFDSEFIGDITFNNIQIKHSKFNNSSLLSVKNQQLIGNLKIFQMIVENCTFINSQFFQFYNNQVQILIEQLVINNCTFINSSLITFIDILSENSFLKINGLIFTSNNVLSSYLLNCTNKLYIEIINFKFEQNQIQLSTIIGFNSNFTLQSTLVNKNTFIQSKFCTNLNLEIKYSIYCQIKNYEANENYFSSSNLFFIESSSYMHFYLRLISIKKNFKLDNQENQVSLFNINCFNLLIENIQIINSDDLNIFYCIQVTNIIASNILYKNLKINNKMPFNIYCQELVTLKNQLFLIIGYNNIIIRSVEVIQQFTIDSSIIEINSDHRFSSSLKKKIELIDFKFIGNSLQKRFQYIYISLITILTEQLTEIYLRDLLFQENSFHQYTNDALKSSGSLIQIIQNVGQIQINNLYCQYNMLTNSMISFLALKSETIKIQNFTVKNHNKLPLELWQLYYDLQTENLKKEQNQEYVNSLIQQTFQIKSKCAAAEIIASQFSCFNCLFEDIIGLKSSVFQIETFLEGIIQFQNLTINSSEYDLSQSIESSGSITIDSSISLLKLSILNANFINVFNRMAVAILTIIPSNQSNYVIIQNITITNCISLKNSIIIIQFSSQNIDQNKVVIQNVKILYQEEEWINYFGKTGMLKDSEITDITDISNSLMQFKNCKLILQNLHISGFFSFPLIRLINISKLLITQLWIFQIQQFYPFNLLEFHQDQSIDQILQIKLVYFQQVSDYKISQNRIFSNSKYNYGFARCLLVESKIQKPIIYDFESIIKLMQLIEGSTSLIEFKSNSNQTTVYLQNMFILLNNCYYCSQGLLYINFENQNLINIRDIFCYSNNINNYGCINIVTASINNHNILIKNSDFLYNNGTSGVAIFSQNISIQINQCKILKNIASYQGGGLYLNLNNKNFLIKKSIIINNFAQEGGGIYFYENGNIDQDNFVQSFLQFNKAHIFGNNLVEFPTHIDLFINFQEMQSQELEFENITIRSLKLNPYKIIEQGISKKSYYLMLPSYQVAKDYQIFIPQKQLLKKIFNQFQLQLKNIRNEVLFNIQNFSCQISQNIAEQNKFNLLNEFKTMINIDTNTENNSYDLGSIKFHFNPYQDNKYIQQLFVSCSKPNSKRKLQYLINTKSFKCQLGEFFVEGGCQKCESTYGFYSVTYNATKCSIFDKTKFADITSNSIQLLKGYWRPDFQSDYFDVCFKNMKFCEGGWKVGNDLCSLGHLGGLCEECDNHNIRGQGKFFKDQQDSKCYDCVDSAHYITGILAACIWAIFSILLTLKSIEKSTLLFNSLKIGQKHSKILFKLNQDLESILIKMLLNYFWIFSVIFTFNIQFSISFSFVDQTSNTSNFIAFNLDCFLSDLSQIEIIYTRIITTLVLIFFQFVIITFGYIIYSFVTNKKFDNSVISNTLLYLYVSNYSGLIKQFGSILSMRIISNIDYIQGDVKLKFGSQDHVSWIYYFAIPGIVIFGLFIPFLLFFLMLIKKGKLDKIKLRRHICYLFNEYNDQSYFWELIKFSKKTIIILLLTVFESNILFKATLLGLCLLIYQIFSDQQQPYIISSLNKLDLSTGQICSFAIFIATSLYLSEQEKIENLITNLLQILIVLLSIRLIYPFVLNIVKVYYKKYKVTLLKLLYIILHYIIPTSQLTKYLKQKLNSWEIKENKLKQHFILLKEYLLAISKSQIQYQRSQNSQNKKPQRWNKQILKSFFNEQT</sequence>
<dbReference type="Proteomes" id="UP000692954">
    <property type="component" value="Unassembled WGS sequence"/>
</dbReference>
<organism evidence="2 3">
    <name type="scientific">Paramecium sonneborni</name>
    <dbReference type="NCBI Taxonomy" id="65129"/>
    <lineage>
        <taxon>Eukaryota</taxon>
        <taxon>Sar</taxon>
        <taxon>Alveolata</taxon>
        <taxon>Ciliophora</taxon>
        <taxon>Intramacronucleata</taxon>
        <taxon>Oligohymenophorea</taxon>
        <taxon>Peniculida</taxon>
        <taxon>Parameciidae</taxon>
        <taxon>Paramecium</taxon>
    </lineage>
</organism>
<accession>A0A8S1Q1G8</accession>
<dbReference type="PANTHER" id="PTHR11319">
    <property type="entry name" value="G PROTEIN-COUPLED RECEPTOR-RELATED"/>
    <property type="match status" value="1"/>
</dbReference>
<feature type="transmembrane region" description="Helical" evidence="1">
    <location>
        <begin position="2464"/>
        <end position="2489"/>
    </location>
</feature>
<keyword evidence="3" id="KW-1185">Reference proteome</keyword>
<feature type="transmembrane region" description="Helical" evidence="1">
    <location>
        <begin position="2616"/>
        <end position="2642"/>
    </location>
</feature>
<dbReference type="SMART" id="SM00710">
    <property type="entry name" value="PbH1"/>
    <property type="match status" value="4"/>
</dbReference>
<keyword evidence="1" id="KW-1133">Transmembrane helix</keyword>
<proteinExistence type="predicted"/>
<dbReference type="CDD" id="cd00064">
    <property type="entry name" value="FU"/>
    <property type="match status" value="1"/>
</dbReference>
<feature type="transmembrane region" description="Helical" evidence="1">
    <location>
        <begin position="2693"/>
        <end position="2714"/>
    </location>
</feature>